<keyword evidence="1 10" id="KW-0575">Peroxidase</keyword>
<dbReference type="EMBL" id="WVTI01000012">
    <property type="protein sequence ID" value="MXS26918.1"/>
    <property type="molecule type" value="Genomic_DNA"/>
</dbReference>
<evidence type="ECO:0000313" key="9">
    <source>
        <dbReference type="EMBL" id="QOG26300.1"/>
    </source>
</evidence>
<reference evidence="6 14" key="5">
    <citation type="submission" date="2023-06" db="EMBL/GenBank/DDBJ databases">
        <title>Acute promotion of culturable opportunistic pathogens and persistent increase of antibiotic resistance following antibiotic exposure in mouse gut microbiota.</title>
        <authorList>
            <person name="Li L."/>
            <person name="Wang B."/>
            <person name="Sun Y."/>
            <person name="Wang M."/>
            <person name="Xu H."/>
        </authorList>
    </citation>
    <scope>NUCLEOTIDE SEQUENCE [LARGE SCALE GENOMIC DNA]</scope>
    <source>
        <strain evidence="6 14">CRI2_2</strain>
    </source>
</reference>
<evidence type="ECO:0000256" key="2">
    <source>
        <dbReference type="ARBA" id="ARBA00022862"/>
    </source>
</evidence>
<organism evidence="10 11">
    <name type="scientific">Enterococcus gallinarum</name>
    <dbReference type="NCBI Taxonomy" id="1353"/>
    <lineage>
        <taxon>Bacteria</taxon>
        <taxon>Bacillati</taxon>
        <taxon>Bacillota</taxon>
        <taxon>Bacilli</taxon>
        <taxon>Lactobacillales</taxon>
        <taxon>Enterococcaceae</taxon>
        <taxon>Enterococcus</taxon>
    </lineage>
</organism>
<evidence type="ECO:0000313" key="7">
    <source>
        <dbReference type="EMBL" id="MDT2691721.1"/>
    </source>
</evidence>
<dbReference type="InterPro" id="IPR050455">
    <property type="entry name" value="Tpx_Peroxidase_subfamily"/>
</dbReference>
<dbReference type="EMBL" id="JARPZN010000019">
    <property type="protein sequence ID" value="MDT2691721.1"/>
    <property type="molecule type" value="Genomic_DNA"/>
</dbReference>
<dbReference type="Proteomes" id="UP000516696">
    <property type="component" value="Chromosome"/>
</dbReference>
<dbReference type="EMBL" id="UFYW01000001">
    <property type="protein sequence ID" value="STD84340.1"/>
    <property type="molecule type" value="Genomic_DNA"/>
</dbReference>
<reference evidence="10 11" key="1">
    <citation type="submission" date="2018-06" db="EMBL/GenBank/DDBJ databases">
        <authorList>
            <consortium name="Pathogen Informatics"/>
            <person name="Doyle S."/>
        </authorList>
    </citation>
    <scope>NUCLEOTIDE SEQUENCE [LARGE SCALE GENOMIC DNA]</scope>
    <source>
        <strain evidence="10 11">NCTC12360</strain>
    </source>
</reference>
<dbReference type="InterPro" id="IPR036249">
    <property type="entry name" value="Thioredoxin-like_sf"/>
</dbReference>
<dbReference type="CDD" id="cd03014">
    <property type="entry name" value="PRX_Atyp2cys"/>
    <property type="match status" value="1"/>
</dbReference>
<name>A0A1L8TUZ4_ENTGA</name>
<evidence type="ECO:0000313" key="8">
    <source>
        <dbReference type="EMBL" id="MXS26918.1"/>
    </source>
</evidence>
<dbReference type="Gene3D" id="3.40.30.10">
    <property type="entry name" value="Glutaredoxin"/>
    <property type="match status" value="1"/>
</dbReference>
<dbReference type="EMBL" id="JASUBT010000006">
    <property type="protein sequence ID" value="MDL4936145.1"/>
    <property type="molecule type" value="Genomic_DNA"/>
</dbReference>
<reference evidence="8 12" key="2">
    <citation type="submission" date="2019-04" db="EMBL/GenBank/DDBJ databases">
        <title>Step-wise assembly of the neonatal virome modulated by breast feeding.</title>
        <authorList>
            <person name="Liang G."/>
            <person name="Bushman F."/>
        </authorList>
    </citation>
    <scope>NUCLEOTIDE SEQUENCE [LARGE SCALE GENOMIC DNA]</scope>
    <source>
        <strain evidence="8 12">E3404</strain>
    </source>
</reference>
<dbReference type="Proteomes" id="UP001241571">
    <property type="component" value="Unassembled WGS sequence"/>
</dbReference>
<dbReference type="GO" id="GO:0008379">
    <property type="term" value="F:thioredoxin peroxidase activity"/>
    <property type="evidence" value="ECO:0007669"/>
    <property type="project" value="InterPro"/>
</dbReference>
<proteinExistence type="predicted"/>
<evidence type="ECO:0000256" key="3">
    <source>
        <dbReference type="ARBA" id="ARBA00023157"/>
    </source>
</evidence>
<keyword evidence="3" id="KW-1015">Disulfide bond</keyword>
<dbReference type="Proteomes" id="UP000439965">
    <property type="component" value="Unassembled WGS sequence"/>
</dbReference>
<keyword evidence="2" id="KW-0049">Antioxidant</keyword>
<evidence type="ECO:0000313" key="11">
    <source>
        <dbReference type="Proteomes" id="UP000254807"/>
    </source>
</evidence>
<keyword evidence="10" id="KW-0560">Oxidoreductase</keyword>
<sequence length="164" mass="18542">MQVTRKGTIFEVPGIQPKVGDQAKEFELKSLDDKVYRLADFLGKPTILSIVPDIDTRVCALQTKRFNEEASKIDEVNFVTISNNTKEEQANWCGQEGIDMLMLHDPENTFGETYQIMIPEFGHFARAIFVLDEKGVIRYEEIVPEISQEPDYQSALAAARSIAV</sequence>
<keyword evidence="4" id="KW-0676">Redox-active center</keyword>
<dbReference type="Proteomes" id="UP001183682">
    <property type="component" value="Unassembled WGS sequence"/>
</dbReference>
<dbReference type="EMBL" id="CP050485">
    <property type="protein sequence ID" value="QOG26300.1"/>
    <property type="molecule type" value="Genomic_DNA"/>
</dbReference>
<evidence type="ECO:0000256" key="4">
    <source>
        <dbReference type="ARBA" id="ARBA00023284"/>
    </source>
</evidence>
<dbReference type="SUPFAM" id="SSF52833">
    <property type="entry name" value="Thioredoxin-like"/>
    <property type="match status" value="1"/>
</dbReference>
<reference evidence="9 13" key="3">
    <citation type="submission" date="2020-03" db="EMBL/GenBank/DDBJ databases">
        <title>Characterization of ganglioside-mimicking enterococci.</title>
        <authorList>
            <person name="Patry R.T."/>
            <person name="Nothaft H."/>
            <person name="Bridger R."/>
            <person name="Shajahan A."/>
            <person name="Huynh S."/>
            <person name="Sanchez S."/>
            <person name="Azadi P."/>
            <person name="Cooper K."/>
            <person name="Miller W.G."/>
            <person name="Parker C.T."/>
            <person name="Wells L."/>
            <person name="Szymanski C.M."/>
        </authorList>
    </citation>
    <scope>NUCLEOTIDE SEQUENCE [LARGE SCALE GENOMIC DNA]</scope>
    <source>
        <strain evidence="9 13">EGM181</strain>
    </source>
</reference>
<dbReference type="GeneID" id="93222141"/>
<reference evidence="7" key="4">
    <citation type="submission" date="2023-03" db="EMBL/GenBank/DDBJ databases">
        <authorList>
            <person name="Shen W."/>
            <person name="Cai J."/>
        </authorList>
    </citation>
    <scope>NUCLEOTIDE SEQUENCE</scope>
    <source>
        <strain evidence="7">K69-2</strain>
    </source>
</reference>
<accession>A0A1L8TUZ4</accession>
<dbReference type="EC" id="1.11.1.-" evidence="6 10"/>
<evidence type="ECO:0000313" key="10">
    <source>
        <dbReference type="EMBL" id="STD84340.1"/>
    </source>
</evidence>
<dbReference type="Proteomes" id="UP000254807">
    <property type="component" value="Unassembled WGS sequence"/>
</dbReference>
<dbReference type="PROSITE" id="PS51352">
    <property type="entry name" value="THIOREDOXIN_2"/>
    <property type="match status" value="1"/>
</dbReference>
<evidence type="ECO:0000313" key="13">
    <source>
        <dbReference type="Proteomes" id="UP000516696"/>
    </source>
</evidence>
<dbReference type="InterPro" id="IPR013766">
    <property type="entry name" value="Thioredoxin_domain"/>
</dbReference>
<keyword evidence="11" id="KW-1185">Reference proteome</keyword>
<gene>
    <name evidence="10" type="primary">tpx</name>
    <name evidence="9" type="ORF">EGM181_02995</name>
    <name evidence="8" type="ORF">GTI89_12700</name>
    <name evidence="10" type="ORF">NCTC12360_02875</name>
    <name evidence="7" type="ORF">P7E30_16210</name>
    <name evidence="6" type="ORF">QRX88_10495</name>
</gene>
<dbReference type="PANTHER" id="PTHR43110:SF1">
    <property type="entry name" value="THIOL PEROXIDASE"/>
    <property type="match status" value="1"/>
</dbReference>
<evidence type="ECO:0000313" key="12">
    <source>
        <dbReference type="Proteomes" id="UP000439965"/>
    </source>
</evidence>
<dbReference type="InterPro" id="IPR000866">
    <property type="entry name" value="AhpC/TSA"/>
</dbReference>
<evidence type="ECO:0000259" key="5">
    <source>
        <dbReference type="PROSITE" id="PS51352"/>
    </source>
</evidence>
<evidence type="ECO:0000313" key="14">
    <source>
        <dbReference type="Proteomes" id="UP001241571"/>
    </source>
</evidence>
<dbReference type="RefSeq" id="WP_003127335.1">
    <property type="nucleotide sequence ID" value="NZ_BTSN01000011.1"/>
</dbReference>
<dbReference type="AlphaFoldDB" id="A0A1L8TUZ4"/>
<evidence type="ECO:0000313" key="6">
    <source>
        <dbReference type="EMBL" id="MDL4936145.1"/>
    </source>
</evidence>
<dbReference type="PANTHER" id="PTHR43110">
    <property type="entry name" value="THIOL PEROXIDASE"/>
    <property type="match status" value="1"/>
</dbReference>
<protein>
    <submittedName>
        <fullName evidence="10">AhpC/TSA family protein</fullName>
    </submittedName>
    <submittedName>
        <fullName evidence="6">Thiol peroxidase</fullName>
        <ecNumber evidence="6 10">1.11.1.-</ecNumber>
    </submittedName>
</protein>
<evidence type="ECO:0000256" key="1">
    <source>
        <dbReference type="ARBA" id="ARBA00022559"/>
    </source>
</evidence>
<feature type="domain" description="Thioredoxin" evidence="5">
    <location>
        <begin position="17"/>
        <end position="164"/>
    </location>
</feature>
<dbReference type="NCBIfam" id="NF001808">
    <property type="entry name" value="PRK00522.1"/>
    <property type="match status" value="1"/>
</dbReference>
<dbReference type="Pfam" id="PF00578">
    <property type="entry name" value="AhpC-TSA"/>
    <property type="match status" value="1"/>
</dbReference>
<dbReference type="OrthoDB" id="9781543at2"/>
<dbReference type="InterPro" id="IPR002065">
    <property type="entry name" value="TPX"/>
</dbReference>